<keyword evidence="3" id="KW-1185">Reference proteome</keyword>
<evidence type="ECO:0000313" key="3">
    <source>
        <dbReference type="Proteomes" id="UP000316096"/>
    </source>
</evidence>
<proteinExistence type="predicted"/>
<sequence>MIRLGSLAGYPFEGPRVLAGWTPPATPAVYAIMYRPEPEARPERYAVIYAGHYEDAASERLPFGHPRASCWTRRAGSKWKLFICTYEVPGGLPSHREQIVQELCSVYRPGCNEEKYEPSWKEEWIGGYNAPTTGPLTTRREPGPPDAT</sequence>
<organism evidence="2 3">
    <name type="scientific">Actinoallomurus bryophytorum</name>
    <dbReference type="NCBI Taxonomy" id="1490222"/>
    <lineage>
        <taxon>Bacteria</taxon>
        <taxon>Bacillati</taxon>
        <taxon>Actinomycetota</taxon>
        <taxon>Actinomycetes</taxon>
        <taxon>Streptosporangiales</taxon>
        <taxon>Thermomonosporaceae</taxon>
        <taxon>Actinoallomurus</taxon>
    </lineage>
</organism>
<dbReference type="OrthoDB" id="3573276at2"/>
<evidence type="ECO:0000313" key="2">
    <source>
        <dbReference type="EMBL" id="TQM00563.1"/>
    </source>
</evidence>
<feature type="region of interest" description="Disordered" evidence="1">
    <location>
        <begin position="127"/>
        <end position="148"/>
    </location>
</feature>
<dbReference type="Proteomes" id="UP000316096">
    <property type="component" value="Unassembled WGS sequence"/>
</dbReference>
<accession>A0A543CTY1</accession>
<comment type="caution">
    <text evidence="2">The sequence shown here is derived from an EMBL/GenBank/DDBJ whole genome shotgun (WGS) entry which is preliminary data.</text>
</comment>
<evidence type="ECO:0000256" key="1">
    <source>
        <dbReference type="SAM" id="MobiDB-lite"/>
    </source>
</evidence>
<dbReference type="RefSeq" id="WP_141960209.1">
    <property type="nucleotide sequence ID" value="NZ_VFOZ01000001.1"/>
</dbReference>
<dbReference type="AlphaFoldDB" id="A0A543CTY1"/>
<feature type="compositionally biased region" description="Basic and acidic residues" evidence="1">
    <location>
        <begin position="138"/>
        <end position="148"/>
    </location>
</feature>
<dbReference type="EMBL" id="VFOZ01000001">
    <property type="protein sequence ID" value="TQM00563.1"/>
    <property type="molecule type" value="Genomic_DNA"/>
</dbReference>
<name>A0A543CTY1_9ACTN</name>
<protein>
    <submittedName>
        <fullName evidence="2">Uncharacterized protein</fullName>
    </submittedName>
</protein>
<reference evidence="2 3" key="1">
    <citation type="submission" date="2019-06" db="EMBL/GenBank/DDBJ databases">
        <title>Sequencing the genomes of 1000 actinobacteria strains.</title>
        <authorList>
            <person name="Klenk H.-P."/>
        </authorList>
    </citation>
    <scope>NUCLEOTIDE SEQUENCE [LARGE SCALE GENOMIC DNA]</scope>
    <source>
        <strain evidence="2 3">DSM 102200</strain>
    </source>
</reference>
<gene>
    <name evidence="2" type="ORF">FB559_6278</name>
</gene>